<dbReference type="GeneID" id="106805641"/>
<dbReference type="PANTHER" id="PTHR44444:SF6">
    <property type="entry name" value="LAMININ G DOMAIN-CONTAINING PROTEIN"/>
    <property type="match status" value="1"/>
</dbReference>
<name>A0ABM1DS90_PRICU</name>
<dbReference type="Pfam" id="PF08238">
    <property type="entry name" value="Sel1"/>
    <property type="match status" value="7"/>
</dbReference>
<sequence length="731" mass="82946">MVVSFQANRYKIRLEDENGINYKMDHTLPQAIKFNHAEGFAAFGGTTTMPSMTGYITYGKIYLRRVIRWDEPSQKATDGRKHFMAAREELDNSCRSDTKELLALTRKYTALLDRWKQKRSCAKGFISYIHSTRDRSNNPVCRLYADLKHHKLDRLHSVLKSHVATSGFVDRYILAGRLRQNVSQDIQERGLAALQDAFALLRAASCWNDTEAGYMLYALTTAGIATKRNINKANQYLYRGVMQGDRYSLMALANKYYYSLDGFPTDIEVAFGYFYYVAYMSQADRDLHSSSHVSVEHIRLIDEAMLAAQVDEGSDWYMWLIHQAQRGVVNASQDLARFYYWGTNGLRRNMQAALEYYKKAAQTKDPEALYNYGILHMKGHGTKKDLGKAMGYIAESAAHGNPAALATIGWHALINEKNMTKAAAYLQKATKMGNPEAANNLGYMYDAGLIPGHPASKVIAYHYYRISAVGGNLDAGINTLPCYMLGSPVEERNPQLAADWARYVAEQTPSIGVQLRTALDAFRSHNWEASLIYYILLAEMGLEVGNFNSAYLCEQHQEDVVRVMTRDCSIRHFNLSISRPLDQVSAYALMKMADYNWYGHKGKRNMTEAIRLYSEAAMKGEPQGYYNLAQMVETGTNISKAAWKYLNMPLDAHDQHYAALKELYTRCRDTKTDEAFFVCSLSLYRVTTAEVWKHYKVPAVTTLCILASLVIVANIYRPRGNPYILHMVGLF</sequence>
<organism evidence="1 2">
    <name type="scientific">Priapulus caudatus</name>
    <name type="common">Priapulid worm</name>
    <dbReference type="NCBI Taxonomy" id="37621"/>
    <lineage>
        <taxon>Eukaryota</taxon>
        <taxon>Metazoa</taxon>
        <taxon>Ecdysozoa</taxon>
        <taxon>Scalidophora</taxon>
        <taxon>Priapulida</taxon>
        <taxon>Priapulimorpha</taxon>
        <taxon>Priapulimorphida</taxon>
        <taxon>Priapulidae</taxon>
        <taxon>Priapulus</taxon>
    </lineage>
</organism>
<gene>
    <name evidence="2" type="primary">LOC106805641</name>
</gene>
<dbReference type="SMART" id="SM00671">
    <property type="entry name" value="SEL1"/>
    <property type="match status" value="7"/>
</dbReference>
<accession>A0ABM1DS90</accession>
<evidence type="ECO:0000313" key="1">
    <source>
        <dbReference type="Proteomes" id="UP000695022"/>
    </source>
</evidence>
<proteinExistence type="predicted"/>
<dbReference type="InterPro" id="IPR006597">
    <property type="entry name" value="Sel1-like"/>
</dbReference>
<dbReference type="Proteomes" id="UP000695022">
    <property type="component" value="Unplaced"/>
</dbReference>
<evidence type="ECO:0000313" key="2">
    <source>
        <dbReference type="RefSeq" id="XP_014662811.1"/>
    </source>
</evidence>
<dbReference type="PANTHER" id="PTHR44444">
    <property type="entry name" value="PROTEIN SEL-1 HOMOLOG 3"/>
    <property type="match status" value="1"/>
</dbReference>
<protein>
    <submittedName>
        <fullName evidence="2">Protein sel-1 homolog 3-like isoform X1</fullName>
    </submittedName>
</protein>
<dbReference type="InterPro" id="IPR011990">
    <property type="entry name" value="TPR-like_helical_dom_sf"/>
</dbReference>
<dbReference type="Gene3D" id="1.25.40.10">
    <property type="entry name" value="Tetratricopeptide repeat domain"/>
    <property type="match status" value="3"/>
</dbReference>
<dbReference type="SUPFAM" id="SSF81901">
    <property type="entry name" value="HCP-like"/>
    <property type="match status" value="2"/>
</dbReference>
<reference evidence="2" key="1">
    <citation type="submission" date="2025-08" db="UniProtKB">
        <authorList>
            <consortium name="RefSeq"/>
        </authorList>
    </citation>
    <scope>IDENTIFICATION</scope>
</reference>
<dbReference type="InterPro" id="IPR042756">
    <property type="entry name" value="Sel-1L3"/>
</dbReference>
<keyword evidence="1" id="KW-1185">Reference proteome</keyword>
<dbReference type="RefSeq" id="XP_014662811.1">
    <property type="nucleotide sequence ID" value="XM_014807325.1"/>
</dbReference>